<dbReference type="InterPro" id="IPR036400">
    <property type="entry name" value="Cyt_B5-like_heme/steroid_sf"/>
</dbReference>
<comment type="similarity">
    <text evidence="4 5">Belongs to the cytochrome b5 family.</text>
</comment>
<evidence type="ECO:0000313" key="7">
    <source>
        <dbReference type="EMBL" id="KAF5837033.1"/>
    </source>
</evidence>
<accession>A0ABQ7GQZ5</accession>
<dbReference type="InterPro" id="IPR050668">
    <property type="entry name" value="Cytochrome_b5"/>
</dbReference>
<feature type="transmembrane region" description="Helical" evidence="5">
    <location>
        <begin position="6"/>
        <end position="22"/>
    </location>
</feature>
<keyword evidence="2 5" id="KW-0479">Metal-binding</keyword>
<evidence type="ECO:0000256" key="1">
    <source>
        <dbReference type="ARBA" id="ARBA00022617"/>
    </source>
</evidence>
<dbReference type="Proteomes" id="UP000815325">
    <property type="component" value="Unassembled WGS sequence"/>
</dbReference>
<evidence type="ECO:0000256" key="2">
    <source>
        <dbReference type="ARBA" id="ARBA00022723"/>
    </source>
</evidence>
<dbReference type="Pfam" id="PF00173">
    <property type="entry name" value="Cyt-b5"/>
    <property type="match status" value="1"/>
</dbReference>
<keyword evidence="3 5" id="KW-0408">Iron</keyword>
<protein>
    <submittedName>
        <fullName evidence="7">Cytochrome b5-like protein</fullName>
    </submittedName>
</protein>
<keyword evidence="5" id="KW-0472">Membrane</keyword>
<dbReference type="PANTHER" id="PTHR19359:SF95">
    <property type="entry name" value="CYTOCHROME B5 TYPE B"/>
    <property type="match status" value="1"/>
</dbReference>
<reference evidence="7" key="1">
    <citation type="submission" date="2017-08" db="EMBL/GenBank/DDBJ databases">
        <authorList>
            <person name="Polle J.E."/>
            <person name="Barry K."/>
            <person name="Cushman J."/>
            <person name="Schmutz J."/>
            <person name="Tran D."/>
            <person name="Hathwaick L.T."/>
            <person name="Yim W.C."/>
            <person name="Jenkins J."/>
            <person name="Mckie-Krisberg Z.M."/>
            <person name="Prochnik S."/>
            <person name="Lindquist E."/>
            <person name="Dockter R.B."/>
            <person name="Adam C."/>
            <person name="Molina H."/>
            <person name="Bunkerborg J."/>
            <person name="Jin E."/>
            <person name="Buchheim M."/>
            <person name="Magnuson J."/>
        </authorList>
    </citation>
    <scope>NUCLEOTIDE SEQUENCE</scope>
    <source>
        <strain evidence="7">CCAP 19/18</strain>
    </source>
</reference>
<evidence type="ECO:0000313" key="8">
    <source>
        <dbReference type="Proteomes" id="UP000815325"/>
    </source>
</evidence>
<evidence type="ECO:0000256" key="3">
    <source>
        <dbReference type="ARBA" id="ARBA00023004"/>
    </source>
</evidence>
<dbReference type="PROSITE" id="PS50255">
    <property type="entry name" value="CYTOCHROME_B5_2"/>
    <property type="match status" value="1"/>
</dbReference>
<dbReference type="EMBL" id="MU069631">
    <property type="protein sequence ID" value="KAF5837033.1"/>
    <property type="molecule type" value="Genomic_DNA"/>
</dbReference>
<dbReference type="PANTHER" id="PTHR19359">
    <property type="entry name" value="CYTOCHROME B5"/>
    <property type="match status" value="1"/>
</dbReference>
<dbReference type="SUPFAM" id="SSF55856">
    <property type="entry name" value="Cytochrome b5-like heme/steroid binding domain"/>
    <property type="match status" value="1"/>
</dbReference>
<keyword evidence="1 5" id="KW-0349">Heme</keyword>
<evidence type="ECO:0000256" key="5">
    <source>
        <dbReference type="RuleBase" id="RU362121"/>
    </source>
</evidence>
<proteinExistence type="inferred from homology"/>
<evidence type="ECO:0000259" key="6">
    <source>
        <dbReference type="PROSITE" id="PS50255"/>
    </source>
</evidence>
<dbReference type="InterPro" id="IPR018506">
    <property type="entry name" value="Cyt_B5_heme-BS"/>
</dbReference>
<name>A0ABQ7GQZ5_DUNSA</name>
<keyword evidence="8" id="KW-1185">Reference proteome</keyword>
<dbReference type="PROSITE" id="PS00191">
    <property type="entry name" value="CYTOCHROME_B5_1"/>
    <property type="match status" value="1"/>
</dbReference>
<dbReference type="InterPro" id="IPR001199">
    <property type="entry name" value="Cyt_B5-like_heme/steroid-bd"/>
</dbReference>
<sequence length="134" mass="14813">MSVDPVTIVIACLGLLVFLFLYKQQQKRVAGHVSQLAPSKQEGKPRGKKELQAFTREEVAKHCTRDDAWIIVQDKQTGVHKVYDVTPYVDEHPGGESILNNAGRDSTEGFLGPQHPATVFVLAEDFLIGTLAQQ</sequence>
<dbReference type="Gene3D" id="3.10.120.10">
    <property type="entry name" value="Cytochrome b5-like heme/steroid binding domain"/>
    <property type="match status" value="1"/>
</dbReference>
<keyword evidence="5" id="KW-1133">Transmembrane helix</keyword>
<keyword evidence="5" id="KW-0812">Transmembrane</keyword>
<dbReference type="SMART" id="SM01117">
    <property type="entry name" value="Cyt-b5"/>
    <property type="match status" value="1"/>
</dbReference>
<evidence type="ECO:0000256" key="4">
    <source>
        <dbReference type="ARBA" id="ARBA00038168"/>
    </source>
</evidence>
<feature type="domain" description="Cytochrome b5 heme-binding" evidence="6">
    <location>
        <begin position="51"/>
        <end position="132"/>
    </location>
</feature>
<gene>
    <name evidence="7" type="ORF">DUNSADRAFT_4913</name>
</gene>
<comment type="caution">
    <text evidence="7">The sequence shown here is derived from an EMBL/GenBank/DDBJ whole genome shotgun (WGS) entry which is preliminary data.</text>
</comment>
<organism evidence="7 8">
    <name type="scientific">Dunaliella salina</name>
    <name type="common">Green alga</name>
    <name type="synonym">Protococcus salinus</name>
    <dbReference type="NCBI Taxonomy" id="3046"/>
    <lineage>
        <taxon>Eukaryota</taxon>
        <taxon>Viridiplantae</taxon>
        <taxon>Chlorophyta</taxon>
        <taxon>core chlorophytes</taxon>
        <taxon>Chlorophyceae</taxon>
        <taxon>CS clade</taxon>
        <taxon>Chlamydomonadales</taxon>
        <taxon>Dunaliellaceae</taxon>
        <taxon>Dunaliella</taxon>
    </lineage>
</organism>